<dbReference type="PANTHER" id="PTHR38009:SF1">
    <property type="entry name" value="CONSERVED HYPOTHETICAL PHAGE TAIL PROTEIN"/>
    <property type="match status" value="1"/>
</dbReference>
<proteinExistence type="predicted"/>
<organism evidence="1 2">
    <name type="scientific">Chitinimonas taiwanensis DSM 18899</name>
    <dbReference type="NCBI Taxonomy" id="1121279"/>
    <lineage>
        <taxon>Bacteria</taxon>
        <taxon>Pseudomonadati</taxon>
        <taxon>Pseudomonadota</taxon>
        <taxon>Betaproteobacteria</taxon>
        <taxon>Neisseriales</taxon>
        <taxon>Chitinibacteraceae</taxon>
        <taxon>Chitinimonas</taxon>
    </lineage>
</organism>
<dbReference type="OrthoDB" id="9799891at2"/>
<sequence length="184" mass="20465">MDSLLLSTFKFEISLIQSAQVVAGSQRLHDGRDRNTPPSGQQLLGNGAFQECSGLEVEMDLQDYQEGGRNNGVIRRAGRAKFQPLVLKRGMFYEAGDGEQRANAELWQWMQDVIDGVRPIRRYDGIVYVKSADNQVRATWAFERGLPAKIRGPELNGKTGELAIEELHIAHEGLRLLMPNGATA</sequence>
<dbReference type="STRING" id="1121279.SAMN02745887_02507"/>
<dbReference type="GO" id="GO:0005198">
    <property type="term" value="F:structural molecule activity"/>
    <property type="evidence" value="ECO:0007669"/>
    <property type="project" value="InterPro"/>
</dbReference>
<evidence type="ECO:0000313" key="2">
    <source>
        <dbReference type="Proteomes" id="UP000186513"/>
    </source>
</evidence>
<accession>A0A1K2HLL6</accession>
<dbReference type="InterPro" id="IPR011747">
    <property type="entry name" value="CHP02241"/>
</dbReference>
<dbReference type="InterPro" id="IPR010667">
    <property type="entry name" value="Phage_T4_Gp19"/>
</dbReference>
<protein>
    <submittedName>
        <fullName evidence="1">Conserved hypothetical phage tail region protein</fullName>
    </submittedName>
</protein>
<name>A0A1K2HLL6_9NEIS</name>
<dbReference type="PANTHER" id="PTHR38009">
    <property type="entry name" value="CONSERVED HYPOTHETICAL PHAGE TAIL PROTEIN"/>
    <property type="match status" value="1"/>
</dbReference>
<gene>
    <name evidence="1" type="ORF">SAMN02745887_02507</name>
</gene>
<evidence type="ECO:0000313" key="1">
    <source>
        <dbReference type="EMBL" id="SFZ77589.1"/>
    </source>
</evidence>
<dbReference type="EMBL" id="FPKR01000009">
    <property type="protein sequence ID" value="SFZ77589.1"/>
    <property type="molecule type" value="Genomic_DNA"/>
</dbReference>
<dbReference type="Proteomes" id="UP000186513">
    <property type="component" value="Unassembled WGS sequence"/>
</dbReference>
<reference evidence="1 2" key="1">
    <citation type="submission" date="2016-11" db="EMBL/GenBank/DDBJ databases">
        <authorList>
            <person name="Jaros S."/>
            <person name="Januszkiewicz K."/>
            <person name="Wedrychowicz H."/>
        </authorList>
    </citation>
    <scope>NUCLEOTIDE SEQUENCE [LARGE SCALE GENOMIC DNA]</scope>
    <source>
        <strain evidence="1 2">DSM 18899</strain>
    </source>
</reference>
<keyword evidence="2" id="KW-1185">Reference proteome</keyword>
<dbReference type="Pfam" id="PF06841">
    <property type="entry name" value="Phage_T4_gp19"/>
    <property type="match status" value="1"/>
</dbReference>
<dbReference type="AlphaFoldDB" id="A0A1K2HLL6"/>
<dbReference type="RefSeq" id="WP_072429009.1">
    <property type="nucleotide sequence ID" value="NZ_FPKR01000009.1"/>
</dbReference>
<dbReference type="NCBIfam" id="TIGR02241">
    <property type="entry name" value="conserved hypothetical phage tail region protein"/>
    <property type="match status" value="1"/>
</dbReference>